<evidence type="ECO:0000256" key="1">
    <source>
        <dbReference type="SAM" id="Coils"/>
    </source>
</evidence>
<sequence>MFSTFRNTVEALAQGVERPKTPEQSGRSQSPARRSNDVFASPSSLAESALSNLKKSLGTSHTNAHSPPPRPSSSQSNRRIASLSLEDRLRASFTVGEASRATTPGTPAALGDGSGTSTPSQSQEVDPMSVALPMSPDSDAGRATHPAPVPPAISTASPPPPVSASDEPPLTASFVGVRSLVSNEDHPLSPGPPASPVPPRPSQPAATSPAPVPAAPSPPAPAPVLAEQPAEESPVAAPSATENVTQAPQPDEAPVPPTKDATGPGTPDVPAFEKPHEDAVAPSNPEEADIVAEPAPQLPQASSSDVVEEAPTIITLPDLVEESIPVTAPADEPVASDLPPPSSKDEEVDVEKLQARLKLVEQRFTDVSTSFKRLQAEKRAADAVLGDLTPVESISDTDGLRNHLRNLSLKLDLSMEEIKRLNAQHQTQELRIEELRDTHRLESASQVELVDQLRAQLDAANAKLAAATSAAAADTSSQQAAFAQLTAELSKAKTLAKEEEEKRTKAISLLKTVRTKLVKAEKDKDDKEKEVAKEREDRERVIAEMKKVEADVERGRSEREREVRALREQFEKEIAHVRERFEREAAARKGQFELDAITTKASISGHHFPPCILIVF</sequence>
<gene>
    <name evidence="3" type="ORF">EXIGLDRAFT_761444</name>
</gene>
<dbReference type="STRING" id="1314781.A0A165NEA4"/>
<feature type="region of interest" description="Disordered" evidence="2">
    <location>
        <begin position="1"/>
        <end position="308"/>
    </location>
</feature>
<dbReference type="EMBL" id="KV425899">
    <property type="protein sequence ID" value="KZW00624.1"/>
    <property type="molecule type" value="Genomic_DNA"/>
</dbReference>
<protein>
    <submittedName>
        <fullName evidence="3">Uncharacterized protein</fullName>
    </submittedName>
</protein>
<feature type="compositionally biased region" description="Pro residues" evidence="2">
    <location>
        <begin position="147"/>
        <end position="162"/>
    </location>
</feature>
<dbReference type="AlphaFoldDB" id="A0A165NEA4"/>
<accession>A0A165NEA4</accession>
<dbReference type="InParanoid" id="A0A165NEA4"/>
<feature type="compositionally biased region" description="Low complexity" evidence="2">
    <location>
        <begin position="226"/>
        <end position="240"/>
    </location>
</feature>
<organism evidence="3 4">
    <name type="scientific">Exidia glandulosa HHB12029</name>
    <dbReference type="NCBI Taxonomy" id="1314781"/>
    <lineage>
        <taxon>Eukaryota</taxon>
        <taxon>Fungi</taxon>
        <taxon>Dikarya</taxon>
        <taxon>Basidiomycota</taxon>
        <taxon>Agaricomycotina</taxon>
        <taxon>Agaricomycetes</taxon>
        <taxon>Auriculariales</taxon>
        <taxon>Exidiaceae</taxon>
        <taxon>Exidia</taxon>
    </lineage>
</organism>
<feature type="coiled-coil region" evidence="1">
    <location>
        <begin position="404"/>
        <end position="587"/>
    </location>
</feature>
<name>A0A165NEA4_EXIGL</name>
<evidence type="ECO:0000256" key="2">
    <source>
        <dbReference type="SAM" id="MobiDB-lite"/>
    </source>
</evidence>
<feature type="region of interest" description="Disordered" evidence="2">
    <location>
        <begin position="325"/>
        <end position="346"/>
    </location>
</feature>
<feature type="compositionally biased region" description="Pro residues" evidence="2">
    <location>
        <begin position="189"/>
        <end position="202"/>
    </location>
</feature>
<evidence type="ECO:0000313" key="4">
    <source>
        <dbReference type="Proteomes" id="UP000077266"/>
    </source>
</evidence>
<reference evidence="3 4" key="1">
    <citation type="journal article" date="2016" name="Mol. Biol. Evol.">
        <title>Comparative Genomics of Early-Diverging Mushroom-Forming Fungi Provides Insights into the Origins of Lignocellulose Decay Capabilities.</title>
        <authorList>
            <person name="Nagy L.G."/>
            <person name="Riley R."/>
            <person name="Tritt A."/>
            <person name="Adam C."/>
            <person name="Daum C."/>
            <person name="Floudas D."/>
            <person name="Sun H."/>
            <person name="Yadav J.S."/>
            <person name="Pangilinan J."/>
            <person name="Larsson K.H."/>
            <person name="Matsuura K."/>
            <person name="Barry K."/>
            <person name="Labutti K."/>
            <person name="Kuo R."/>
            <person name="Ohm R.A."/>
            <person name="Bhattacharya S.S."/>
            <person name="Shirouzu T."/>
            <person name="Yoshinaga Y."/>
            <person name="Martin F.M."/>
            <person name="Grigoriev I.V."/>
            <person name="Hibbett D.S."/>
        </authorList>
    </citation>
    <scope>NUCLEOTIDE SEQUENCE [LARGE SCALE GENOMIC DNA]</scope>
    <source>
        <strain evidence="3 4">HHB12029</strain>
    </source>
</reference>
<keyword evidence="4" id="KW-1185">Reference proteome</keyword>
<feature type="compositionally biased region" description="Low complexity" evidence="2">
    <location>
        <begin position="40"/>
        <end position="57"/>
    </location>
</feature>
<dbReference type="OrthoDB" id="1926336at2759"/>
<proteinExistence type="predicted"/>
<keyword evidence="1" id="KW-0175">Coiled coil</keyword>
<feature type="compositionally biased region" description="Polar residues" evidence="2">
    <location>
        <begin position="115"/>
        <end position="124"/>
    </location>
</feature>
<feature type="compositionally biased region" description="Polar residues" evidence="2">
    <location>
        <begin position="22"/>
        <end position="33"/>
    </location>
</feature>
<feature type="compositionally biased region" description="Pro residues" evidence="2">
    <location>
        <begin position="210"/>
        <end position="222"/>
    </location>
</feature>
<dbReference type="Proteomes" id="UP000077266">
    <property type="component" value="Unassembled WGS sequence"/>
</dbReference>
<evidence type="ECO:0000313" key="3">
    <source>
        <dbReference type="EMBL" id="KZW00624.1"/>
    </source>
</evidence>